<organism evidence="1 2">
    <name type="scientific">Mesorhizobium dulcispinae</name>
    <dbReference type="NCBI Taxonomy" id="3072316"/>
    <lineage>
        <taxon>Bacteria</taxon>
        <taxon>Pseudomonadati</taxon>
        <taxon>Pseudomonadota</taxon>
        <taxon>Alphaproteobacteria</taxon>
        <taxon>Hyphomicrobiales</taxon>
        <taxon>Phyllobacteriaceae</taxon>
        <taxon>Mesorhizobium</taxon>
    </lineage>
</organism>
<evidence type="ECO:0000313" key="2">
    <source>
        <dbReference type="Proteomes" id="UP001271780"/>
    </source>
</evidence>
<dbReference type="InterPro" id="IPR011008">
    <property type="entry name" value="Dimeric_a/b-barrel"/>
</dbReference>
<dbReference type="RefSeq" id="WP_320317830.1">
    <property type="nucleotide sequence ID" value="NZ_JAVIIX010000013.1"/>
</dbReference>
<protein>
    <submittedName>
        <fullName evidence="1">YdhR family protein</fullName>
    </submittedName>
</protein>
<sequence>MTTSAKILQINYKLNGPRAEYERENLPYAEPIANIPDLRWKVWIINEAKSEAGGIYLFDNDTAVQAFLNGPIVAEMKGDPTLSIKAFDVIAELTTITRGPVK</sequence>
<reference evidence="1 2" key="1">
    <citation type="submission" date="2023-08" db="EMBL/GenBank/DDBJ databases">
        <title>Implementing the SeqCode for naming new Mesorhizobium species isolated from Vachellia karroo root nodules.</title>
        <authorList>
            <person name="Van Lill M."/>
        </authorList>
    </citation>
    <scope>NUCLEOTIDE SEQUENCE [LARGE SCALE GENOMIC DNA]</scope>
    <source>
        <strain evidence="1 2">VK23A</strain>
    </source>
</reference>
<dbReference type="Pfam" id="PF08803">
    <property type="entry name" value="ydhR"/>
    <property type="match status" value="1"/>
</dbReference>
<dbReference type="PANTHER" id="PTHR39169:SF1">
    <property type="entry name" value="MONOOXYGENASE YDHR-RELATED"/>
    <property type="match status" value="1"/>
</dbReference>
<dbReference type="EMBL" id="JAVIIZ010000014">
    <property type="protein sequence ID" value="MDX8474724.1"/>
    <property type="molecule type" value="Genomic_DNA"/>
</dbReference>
<dbReference type="InterPro" id="IPR014910">
    <property type="entry name" value="YdhR"/>
</dbReference>
<proteinExistence type="predicted"/>
<dbReference type="Gene3D" id="3.30.70.100">
    <property type="match status" value="1"/>
</dbReference>
<evidence type="ECO:0000313" key="1">
    <source>
        <dbReference type="EMBL" id="MDX8474724.1"/>
    </source>
</evidence>
<dbReference type="SUPFAM" id="SSF54909">
    <property type="entry name" value="Dimeric alpha+beta barrel"/>
    <property type="match status" value="1"/>
</dbReference>
<accession>A0ABU4XJ66</accession>
<dbReference type="Proteomes" id="UP001271780">
    <property type="component" value="Unassembled WGS sequence"/>
</dbReference>
<dbReference type="PANTHER" id="PTHR39169">
    <property type="match status" value="1"/>
</dbReference>
<comment type="caution">
    <text evidence="1">The sequence shown here is derived from an EMBL/GenBank/DDBJ whole genome shotgun (WGS) entry which is preliminary data.</text>
</comment>
<gene>
    <name evidence="1" type="ORF">RFM27_21795</name>
</gene>
<name>A0ABU4XJ66_9HYPH</name>
<keyword evidence="2" id="KW-1185">Reference proteome</keyword>